<reference evidence="5" key="1">
    <citation type="submission" date="2025-08" db="UniProtKB">
        <authorList>
            <consortium name="RefSeq"/>
        </authorList>
    </citation>
    <scope>IDENTIFICATION</scope>
    <source>
        <tissue evidence="5">Testes</tissue>
    </source>
</reference>
<proteinExistence type="predicted"/>
<dbReference type="RefSeq" id="XP_006822189.1">
    <property type="nucleotide sequence ID" value="XM_006822126.1"/>
</dbReference>
<dbReference type="CDD" id="cd01939">
    <property type="entry name" value="Ketohexokinase"/>
    <property type="match status" value="1"/>
</dbReference>
<evidence type="ECO:0000259" key="3">
    <source>
        <dbReference type="Pfam" id="PF00294"/>
    </source>
</evidence>
<accession>A0ABM0MQ98</accession>
<evidence type="ECO:0000313" key="5">
    <source>
        <dbReference type="RefSeq" id="XP_006822189.1"/>
    </source>
</evidence>
<dbReference type="GeneID" id="100372840"/>
<dbReference type="InterPro" id="IPR011611">
    <property type="entry name" value="PfkB_dom"/>
</dbReference>
<dbReference type="InterPro" id="IPR029056">
    <property type="entry name" value="Ribokinase-like"/>
</dbReference>
<protein>
    <submittedName>
        <fullName evidence="5">Ketohexokinase-like</fullName>
    </submittedName>
</protein>
<evidence type="ECO:0000256" key="1">
    <source>
        <dbReference type="ARBA" id="ARBA00022679"/>
    </source>
</evidence>
<dbReference type="PROSITE" id="PS00584">
    <property type="entry name" value="PFKB_KINASES_2"/>
    <property type="match status" value="1"/>
</dbReference>
<dbReference type="InterPro" id="IPR002173">
    <property type="entry name" value="Carboh/pur_kinase_PfkB_CS"/>
</dbReference>
<keyword evidence="4" id="KW-1185">Reference proteome</keyword>
<dbReference type="SUPFAM" id="SSF53613">
    <property type="entry name" value="Ribokinase-like"/>
    <property type="match status" value="1"/>
</dbReference>
<organism evidence="4 5">
    <name type="scientific">Saccoglossus kowalevskii</name>
    <name type="common">Acorn worm</name>
    <dbReference type="NCBI Taxonomy" id="10224"/>
    <lineage>
        <taxon>Eukaryota</taxon>
        <taxon>Metazoa</taxon>
        <taxon>Hemichordata</taxon>
        <taxon>Enteropneusta</taxon>
        <taxon>Harrimaniidae</taxon>
        <taxon>Saccoglossus</taxon>
    </lineage>
</organism>
<evidence type="ECO:0000256" key="2">
    <source>
        <dbReference type="ARBA" id="ARBA00022777"/>
    </source>
</evidence>
<dbReference type="InterPro" id="IPR052562">
    <property type="entry name" value="Ketohexokinase-related"/>
</dbReference>
<sequence>MEAKCVLQVGLTCLDIINVLGHYPEEDTDSRCMEQHCLRGGNAGNSSVVLAQLGLPCEYLGTLAKHKLSELIMEDLHHYGVITDHCVYHDNCQVPTSCCIVNDASGSRTIMHSNANLPELSCEDFEKLDFRRYTWIHFEGRNLKEILKMILKVEEYNNKENTKKDKITISVELEKPKMNLHELSFHGDVVFFSKDYAKHFGYSTAESALDGLQSKVKQGAILVCAWGEHGAWAMETTTKVKYHSSTFPPDKVIDTLGAGDTFNAGFIYSLVNKQTISEALTMGCKVAGKKCGQHGFGGIAEGIV</sequence>
<dbReference type="PANTHER" id="PTHR42774:SF3">
    <property type="entry name" value="KETOHEXOKINASE"/>
    <property type="match status" value="1"/>
</dbReference>
<dbReference type="PANTHER" id="PTHR42774">
    <property type="entry name" value="PHOSPHOTRANSFERASE SYSTEM TRANSPORT PROTEIN"/>
    <property type="match status" value="1"/>
</dbReference>
<keyword evidence="1" id="KW-0808">Transferase</keyword>
<dbReference type="InterPro" id="IPR034093">
    <property type="entry name" value="KHK"/>
</dbReference>
<dbReference type="Gene3D" id="3.40.1190.20">
    <property type="match status" value="1"/>
</dbReference>
<keyword evidence="2" id="KW-0418">Kinase</keyword>
<evidence type="ECO:0000313" key="4">
    <source>
        <dbReference type="Proteomes" id="UP000694865"/>
    </source>
</evidence>
<dbReference type="Pfam" id="PF00294">
    <property type="entry name" value="PfkB"/>
    <property type="match status" value="1"/>
</dbReference>
<gene>
    <name evidence="5" type="primary">LOC100372840</name>
</gene>
<dbReference type="Proteomes" id="UP000694865">
    <property type="component" value="Unplaced"/>
</dbReference>
<name>A0ABM0MQ98_SACKO</name>
<feature type="domain" description="Carbohydrate kinase PfkB" evidence="3">
    <location>
        <begin position="10"/>
        <end position="296"/>
    </location>
</feature>